<organism evidence="1 2">
    <name type="scientific">Hoylesella pleuritidis F0068</name>
    <dbReference type="NCBI Taxonomy" id="1081904"/>
    <lineage>
        <taxon>Bacteria</taxon>
        <taxon>Pseudomonadati</taxon>
        <taxon>Bacteroidota</taxon>
        <taxon>Bacteroidia</taxon>
        <taxon>Bacteroidales</taxon>
        <taxon>Prevotellaceae</taxon>
        <taxon>Hoylesella</taxon>
    </lineage>
</organism>
<name>U2MV94_9BACT</name>
<dbReference type="AlphaFoldDB" id="U2MV94"/>
<proteinExistence type="predicted"/>
<accession>U2MV94</accession>
<sequence>MKIHRKKLFFGILLAIIVAVAVGFAWHSFRYSDEEILRCTTVIEEQSYDEISIDGKPKLFVGDINSPSSLADATTIKDSLHKNRRFTVGFWINRYPLLPSCRGCIVTAGIDTSPDRITDSTVISLVIGRLKTTFTARRDSLISITDELDYYLRVHDVQDEGFHSISQYAARLRTERQHADSVLSALKQLTDLSQLTIRRRRIYTLLYYSDRKTPHRIVAKLIRRDTRNGLVLLQTADRQTPDGICTVHLLPWRRPITPVVKSVSHPGIAFQPISAHSLHPQHIAGSCRRGRVYGFPKLLVTDGAPLFSANGTFVGIFSNGRLISRRQVSHLFEKEK</sequence>
<evidence type="ECO:0000313" key="1">
    <source>
        <dbReference type="EMBL" id="ERK03124.1"/>
    </source>
</evidence>
<keyword evidence="2" id="KW-1185">Reference proteome</keyword>
<dbReference type="EMBL" id="AWET01000017">
    <property type="protein sequence ID" value="ERK03124.1"/>
    <property type="molecule type" value="Genomic_DNA"/>
</dbReference>
<comment type="caution">
    <text evidence="1">The sequence shown here is derived from an EMBL/GenBank/DDBJ whole genome shotgun (WGS) entry which is preliminary data.</text>
</comment>
<evidence type="ECO:0000313" key="2">
    <source>
        <dbReference type="Proteomes" id="UP000016600"/>
    </source>
</evidence>
<dbReference type="RefSeq" id="WP_021583544.1">
    <property type="nucleotide sequence ID" value="NZ_AWET01000017.1"/>
</dbReference>
<protein>
    <submittedName>
        <fullName evidence="1">Uncharacterized protein</fullName>
    </submittedName>
</protein>
<dbReference type="Proteomes" id="UP000016600">
    <property type="component" value="Unassembled WGS sequence"/>
</dbReference>
<gene>
    <name evidence="1" type="ORF">HMPREF1218_1993</name>
</gene>
<reference evidence="1 2" key="1">
    <citation type="submission" date="2013-08" db="EMBL/GenBank/DDBJ databases">
        <authorList>
            <person name="Durkin A.S."/>
            <person name="Haft D.R."/>
            <person name="McCorrison J."/>
            <person name="Torralba M."/>
            <person name="Gillis M."/>
            <person name="Haft D.H."/>
            <person name="Methe B."/>
            <person name="Sutton G."/>
            <person name="Nelson K.E."/>
        </authorList>
    </citation>
    <scope>NUCLEOTIDE SEQUENCE [LARGE SCALE GENOMIC DNA]</scope>
    <source>
        <strain evidence="1 2">F0068</strain>
    </source>
</reference>
<dbReference type="PATRIC" id="fig|1081904.3.peg.867"/>